<feature type="domain" description="HTH luxR-type" evidence="4">
    <location>
        <begin position="836"/>
        <end position="901"/>
    </location>
</feature>
<dbReference type="Proteomes" id="UP000242915">
    <property type="component" value="Unassembled WGS sequence"/>
</dbReference>
<dbReference type="PROSITE" id="PS00622">
    <property type="entry name" value="HTH_LUXR_1"/>
    <property type="match status" value="1"/>
</dbReference>
<keyword evidence="6" id="KW-1185">Reference proteome</keyword>
<dbReference type="Pfam" id="PF17874">
    <property type="entry name" value="TPR_MalT"/>
    <property type="match status" value="1"/>
</dbReference>
<dbReference type="GO" id="GO:0006355">
    <property type="term" value="P:regulation of DNA-templated transcription"/>
    <property type="evidence" value="ECO:0007669"/>
    <property type="project" value="InterPro"/>
</dbReference>
<dbReference type="AlphaFoldDB" id="A0A239AFK9"/>
<dbReference type="PRINTS" id="PR00038">
    <property type="entry name" value="HTHLUXR"/>
</dbReference>
<dbReference type="InterPro" id="IPR059106">
    <property type="entry name" value="WHD_MalT"/>
</dbReference>
<dbReference type="CDD" id="cd06170">
    <property type="entry name" value="LuxR_C_like"/>
    <property type="match status" value="1"/>
</dbReference>
<dbReference type="InterPro" id="IPR027417">
    <property type="entry name" value="P-loop_NTPase"/>
</dbReference>
<dbReference type="Gene3D" id="1.25.40.10">
    <property type="entry name" value="Tetratricopeptide repeat domain"/>
    <property type="match status" value="1"/>
</dbReference>
<evidence type="ECO:0000256" key="3">
    <source>
        <dbReference type="ARBA" id="ARBA00023163"/>
    </source>
</evidence>
<dbReference type="Pfam" id="PF00196">
    <property type="entry name" value="GerE"/>
    <property type="match status" value="1"/>
</dbReference>
<dbReference type="RefSeq" id="WP_089359041.1">
    <property type="nucleotide sequence ID" value="NZ_FZOG01000001.1"/>
</dbReference>
<dbReference type="SUPFAM" id="SSF46894">
    <property type="entry name" value="C-terminal effector domain of the bipartite response regulators"/>
    <property type="match status" value="1"/>
</dbReference>
<dbReference type="InterPro" id="IPR011990">
    <property type="entry name" value="TPR-like_helical_dom_sf"/>
</dbReference>
<dbReference type="InterPro" id="IPR041617">
    <property type="entry name" value="TPR_MalT"/>
</dbReference>
<dbReference type="InterPro" id="IPR036388">
    <property type="entry name" value="WH-like_DNA-bd_sf"/>
</dbReference>
<gene>
    <name evidence="5" type="ORF">SAMN05216255_1135</name>
</gene>
<keyword evidence="3" id="KW-0804">Transcription</keyword>
<dbReference type="PROSITE" id="PS50043">
    <property type="entry name" value="HTH_LUXR_2"/>
    <property type="match status" value="1"/>
</dbReference>
<accession>A0A239AFK9</accession>
<proteinExistence type="predicted"/>
<evidence type="ECO:0000313" key="5">
    <source>
        <dbReference type="EMBL" id="SNR94121.1"/>
    </source>
</evidence>
<evidence type="ECO:0000259" key="4">
    <source>
        <dbReference type="PROSITE" id="PS50043"/>
    </source>
</evidence>
<evidence type="ECO:0000256" key="1">
    <source>
        <dbReference type="ARBA" id="ARBA00023015"/>
    </source>
</evidence>
<protein>
    <submittedName>
        <fullName evidence="5">LuxR family transcriptional regulator, maltose regulon positive regulatory protein</fullName>
    </submittedName>
</protein>
<keyword evidence="1" id="KW-0805">Transcription regulation</keyword>
<evidence type="ECO:0000256" key="2">
    <source>
        <dbReference type="ARBA" id="ARBA00023125"/>
    </source>
</evidence>
<dbReference type="Gene3D" id="1.10.10.10">
    <property type="entry name" value="Winged helix-like DNA-binding domain superfamily/Winged helix DNA-binding domain"/>
    <property type="match status" value="1"/>
</dbReference>
<organism evidence="5 6">
    <name type="scientific">Pseudomonas segetis</name>
    <dbReference type="NCBI Taxonomy" id="298908"/>
    <lineage>
        <taxon>Bacteria</taxon>
        <taxon>Pseudomonadati</taxon>
        <taxon>Pseudomonadota</taxon>
        <taxon>Gammaproteobacteria</taxon>
        <taxon>Pseudomonadales</taxon>
        <taxon>Pseudomonadaceae</taxon>
        <taxon>Pseudomonas</taxon>
    </lineage>
</organism>
<dbReference type="Pfam" id="PF25873">
    <property type="entry name" value="WHD_MalT"/>
    <property type="match status" value="1"/>
</dbReference>
<dbReference type="InterPro" id="IPR016032">
    <property type="entry name" value="Sig_transdc_resp-reg_C-effctor"/>
</dbReference>
<dbReference type="InterPro" id="IPR000792">
    <property type="entry name" value="Tscrpt_reg_LuxR_C"/>
</dbReference>
<sequence length="906" mass="102448">MSRQNELTSQDFNLLSCKLVPENFSTAQLMSRTALIDKMYRQRKKHLMVLNAPAGYGKSAVLAEYRQRLLAEGAKVAWLTCDALDVDLKRLLRYLGEAIAIQSPGFSEPMKQLLEGGEVLEEHQLLERFVDGLKQIDGDLYVMMDDFHCIRDCSFSGLVGRALNQLPSQIRFVISTRFKVGIFCAAAQGDATCWFGVDDLRFSQDEVREYYRDIKSIQASDADIAKVCTQTEGWITALHLASLIVPSLSRRFTPTSSMPGTERNLADYFSEDVLVGLPSEIQHFLNVTSVLDEFNAELCNALTGREDALKNLRYLCDEQLFIVEAERQDGWYRYHPLFAEFLQRRLLKAEDPTHLLHAAAHWCEARGLFEKAIKYAVHSHDYAFAAQLLETYGWKVIAEEKIYQVLGCLQDIPTEVIQEHCVFQIFFAWQLAFEQKYLESESLIEEISLQLQDASAETMRPGFLELLAATQIVKALVLLYQDKLDSCLKVTGQWLKRAPASQPLFLACLSCLQAACYTLQGAYAEASKAIFTARSKLSESQSDYLSVVASLIEVCLCKELGELRKGAEIADRARELADCFLGEQSRVGGPLWLACADIIYEQGADKDALSEIDQAATWRDVVTPVELLNRGQLAIVRNRFYEGYSDQALHELDEWILSLHAPGYERVYAQAMGCKVQFLLWLRRPNEAERICMQLKQHLATLPASRHASANISLILAEARLSLSERRADKALASLEACLSEGDSMPTSDRNLRVSLLLSVACWRKGNTDRAFELLRTLVESGVSRGYQRLFIDDAIWLLPVMDAWIASDKAHAEKWQYLAEMLRDQCQKFSIDYQELEDNQDVSRREREILRFVGAGLSNRDIAQAVHLSEATIKWHLHNLFSKMGVRSRTQAVLKGKSLGLLSEA</sequence>
<dbReference type="PANTHER" id="PTHR44688:SF16">
    <property type="entry name" value="DNA-BINDING TRANSCRIPTIONAL ACTIVATOR DEVR_DOSR"/>
    <property type="match status" value="1"/>
</dbReference>
<dbReference type="SMART" id="SM00421">
    <property type="entry name" value="HTH_LUXR"/>
    <property type="match status" value="1"/>
</dbReference>
<dbReference type="SUPFAM" id="SSF52540">
    <property type="entry name" value="P-loop containing nucleoside triphosphate hydrolases"/>
    <property type="match status" value="1"/>
</dbReference>
<reference evidence="6" key="1">
    <citation type="submission" date="2017-06" db="EMBL/GenBank/DDBJ databases">
        <authorList>
            <person name="Varghese N."/>
            <person name="Submissions S."/>
        </authorList>
    </citation>
    <scope>NUCLEOTIDE SEQUENCE [LARGE SCALE GENOMIC DNA]</scope>
    <source>
        <strain evidence="6">CIP 108523</strain>
    </source>
</reference>
<name>A0A239AFK9_9PSED</name>
<dbReference type="GO" id="GO:0003677">
    <property type="term" value="F:DNA binding"/>
    <property type="evidence" value="ECO:0007669"/>
    <property type="project" value="UniProtKB-KW"/>
</dbReference>
<keyword evidence="2" id="KW-0238">DNA-binding</keyword>
<dbReference type="EMBL" id="FZOG01000001">
    <property type="protein sequence ID" value="SNR94121.1"/>
    <property type="molecule type" value="Genomic_DNA"/>
</dbReference>
<evidence type="ECO:0000313" key="6">
    <source>
        <dbReference type="Proteomes" id="UP000242915"/>
    </source>
</evidence>
<dbReference type="PANTHER" id="PTHR44688">
    <property type="entry name" value="DNA-BINDING TRANSCRIPTIONAL ACTIVATOR DEVR_DOSR"/>
    <property type="match status" value="1"/>
</dbReference>